<proteinExistence type="predicted"/>
<comment type="caution">
    <text evidence="2">The sequence shown here is derived from an EMBL/GenBank/DDBJ whole genome shotgun (WGS) entry which is preliminary data.</text>
</comment>
<evidence type="ECO:0000313" key="3">
    <source>
        <dbReference type="Proteomes" id="UP000528945"/>
    </source>
</evidence>
<evidence type="ECO:0000259" key="1">
    <source>
        <dbReference type="Pfam" id="PF08239"/>
    </source>
</evidence>
<name>A0AAW3TTT9_9SPHN</name>
<keyword evidence="3" id="KW-1185">Reference proteome</keyword>
<dbReference type="Pfam" id="PF08239">
    <property type="entry name" value="SH3_3"/>
    <property type="match status" value="1"/>
</dbReference>
<dbReference type="RefSeq" id="WP_167509755.1">
    <property type="nucleotide sequence ID" value="NZ_JACIDB010000002.1"/>
</dbReference>
<feature type="domain" description="SH3b" evidence="1">
    <location>
        <begin position="45"/>
        <end position="95"/>
    </location>
</feature>
<organism evidence="2 3">
    <name type="scientific">Sphingomonas aquatilis</name>
    <dbReference type="NCBI Taxonomy" id="93063"/>
    <lineage>
        <taxon>Bacteria</taxon>
        <taxon>Pseudomonadati</taxon>
        <taxon>Pseudomonadota</taxon>
        <taxon>Alphaproteobacteria</taxon>
        <taxon>Sphingomonadales</taxon>
        <taxon>Sphingomonadaceae</taxon>
        <taxon>Sphingomonas</taxon>
    </lineage>
</organism>
<gene>
    <name evidence="2" type="ORF">GGR47_001234</name>
</gene>
<dbReference type="Proteomes" id="UP000528945">
    <property type="component" value="Unassembled WGS sequence"/>
</dbReference>
<protein>
    <recommendedName>
        <fullName evidence="1">SH3b domain-containing protein</fullName>
    </recommendedName>
</protein>
<sequence length="192" mass="19340">MVLVIAIALFAIGKCSSSAPNDATVSEPMVGAAGASEPARVSARSLNCRAEPTSSARVVEALSRNEQVVVAERRDGWAGLTRAGGTCWVSEDFLDRGTADAAGAATRSGGTRGLLTAGSAVGAGAAGAYVATRAGVHHAKRRSTSHGRHGRRSRGGGSYFGGGCPCSGSQICIGPRGGRYCITSGGNKRYGV</sequence>
<evidence type="ECO:0000313" key="2">
    <source>
        <dbReference type="EMBL" id="MBB3874999.1"/>
    </source>
</evidence>
<dbReference type="EMBL" id="JACIDB010000002">
    <property type="protein sequence ID" value="MBB3874999.1"/>
    <property type="molecule type" value="Genomic_DNA"/>
</dbReference>
<dbReference type="InterPro" id="IPR003646">
    <property type="entry name" value="SH3-like_bac-type"/>
</dbReference>
<dbReference type="Gene3D" id="2.30.30.40">
    <property type="entry name" value="SH3 Domains"/>
    <property type="match status" value="1"/>
</dbReference>
<reference evidence="2 3" key="1">
    <citation type="submission" date="2020-08" db="EMBL/GenBank/DDBJ databases">
        <title>Genomic Encyclopedia of Type Strains, Phase IV (KMG-IV): sequencing the most valuable type-strain genomes for metagenomic binning, comparative biology and taxonomic classification.</title>
        <authorList>
            <person name="Goeker M."/>
        </authorList>
    </citation>
    <scope>NUCLEOTIDE SEQUENCE [LARGE SCALE GENOMIC DNA]</scope>
    <source>
        <strain evidence="2 3">DSM 15581</strain>
    </source>
</reference>
<accession>A0AAW3TTT9</accession>
<dbReference type="AlphaFoldDB" id="A0AAW3TTT9"/>